<evidence type="ECO:0000256" key="2">
    <source>
        <dbReference type="ARBA" id="ARBA00022827"/>
    </source>
</evidence>
<dbReference type="AlphaFoldDB" id="A0A328VBI8"/>
<feature type="region of interest" description="Disordered" evidence="6">
    <location>
        <begin position="1"/>
        <end position="20"/>
    </location>
</feature>
<evidence type="ECO:0000259" key="8">
    <source>
        <dbReference type="Pfam" id="PF11794"/>
    </source>
</evidence>
<dbReference type="InterPro" id="IPR024677">
    <property type="entry name" value="HpaB/PvcC"/>
</dbReference>
<evidence type="ECO:0000256" key="6">
    <source>
        <dbReference type="SAM" id="MobiDB-lite"/>
    </source>
</evidence>
<dbReference type="OrthoDB" id="9785230at2"/>
<dbReference type="Gene3D" id="1.10.3140.10">
    <property type="entry name" value="4-hydroxybutyryl-coa dehydratase, domain 1"/>
    <property type="match status" value="1"/>
</dbReference>
<dbReference type="RefSeq" id="WP_112425823.1">
    <property type="nucleotide sequence ID" value="NZ_MCIF01000002.1"/>
</dbReference>
<keyword evidence="10" id="KW-1185">Reference proteome</keyword>
<dbReference type="SUPFAM" id="SSF56645">
    <property type="entry name" value="Acyl-CoA dehydrogenase NM domain-like"/>
    <property type="match status" value="1"/>
</dbReference>
<keyword evidence="3" id="KW-0560">Oxidoreductase</keyword>
<organism evidence="9 10">
    <name type="scientific">Thermogemmatispora tikiterensis</name>
    <dbReference type="NCBI Taxonomy" id="1825093"/>
    <lineage>
        <taxon>Bacteria</taxon>
        <taxon>Bacillati</taxon>
        <taxon>Chloroflexota</taxon>
        <taxon>Ktedonobacteria</taxon>
        <taxon>Thermogemmatisporales</taxon>
        <taxon>Thermogemmatisporaceae</taxon>
        <taxon>Thermogemmatispora</taxon>
    </lineage>
</organism>
<dbReference type="GO" id="GO:0016705">
    <property type="term" value="F:oxidoreductase activity, acting on paired donors, with incorporation or reduction of molecular oxygen"/>
    <property type="evidence" value="ECO:0007669"/>
    <property type="project" value="UniProtKB-ARBA"/>
</dbReference>
<accession>A0A328VBI8</accession>
<evidence type="ECO:0000256" key="5">
    <source>
        <dbReference type="PIRSR" id="PIRSR000331-2"/>
    </source>
</evidence>
<feature type="binding site" evidence="5">
    <location>
        <begin position="162"/>
        <end position="164"/>
    </location>
    <ligand>
        <name>FAD</name>
        <dbReference type="ChEBI" id="CHEBI:57692"/>
    </ligand>
</feature>
<evidence type="ECO:0000256" key="1">
    <source>
        <dbReference type="ARBA" id="ARBA00022630"/>
    </source>
</evidence>
<dbReference type="SUPFAM" id="SSF47203">
    <property type="entry name" value="Acyl-CoA dehydrogenase C-terminal domain-like"/>
    <property type="match status" value="1"/>
</dbReference>
<dbReference type="Gene3D" id="2.40.110.10">
    <property type="entry name" value="Butyryl-CoA Dehydrogenase, subunit A, domain 2"/>
    <property type="match status" value="1"/>
</dbReference>
<proteinExistence type="inferred from homology"/>
<dbReference type="Pfam" id="PF03241">
    <property type="entry name" value="HpaB"/>
    <property type="match status" value="1"/>
</dbReference>
<feature type="domain" description="HpaB/PvcC/4-BUDH C-terminal" evidence="7">
    <location>
        <begin position="294"/>
        <end position="495"/>
    </location>
</feature>
<dbReference type="PANTHER" id="PTHR36117">
    <property type="entry name" value="4-HYDROXYPHENYLACETATE 3-MONOOXYGENASE-RELATED"/>
    <property type="match status" value="1"/>
</dbReference>
<dbReference type="GO" id="GO:0016627">
    <property type="term" value="F:oxidoreductase activity, acting on the CH-CH group of donors"/>
    <property type="evidence" value="ECO:0007669"/>
    <property type="project" value="InterPro"/>
</dbReference>
<dbReference type="InterPro" id="IPR009100">
    <property type="entry name" value="AcylCoA_DH/oxidase_NM_dom_sf"/>
</dbReference>
<sequence>MAVSQNEPAPGKEAAAVPRPLTGEEYLESLRDGREVWIYGERVKDLTTHPAFRNTARMVARLYDSLHNPEKQPVLTTATDTGSGGYTHKFFVTSRSAEDLVGARDAIAEWARLSYGWLGRSPDYKASFLGTLGANAEFYEPYQENARRWYKEAQEKVLYFNHAIVNPPVDRNRPPDEVSDIYMHVERETDAGIVVSGAKVVATGSALTHYNFIAHYGPLPIKKKEYALIFAVPMDAPGVKLICRPSYEMTAAVMGSPFDYPLSSRLDENDAVFIFDKVLVPWENIFIYGDVEKANNFFPLSGFIPRFTFHGCIRLAVKLDFIAGLFLKAVEATGAKDFRGVQARVGEVLAWRNLFWAITDAMARTPLAWNNGAVLPNTDYGLAYRVFATVAYPRVKELIENDVASALIYLNSHAVDFKTPEVRPYLEKYIRGSGGYSALDRVKLMKLLWDSLGSEFGGRHELYERNYAGNHENIRLEVLLSAMATGQTEQYKGFAEQCLAEYDLDGWTVPDLINPDDVNRHWKQQS</sequence>
<comment type="caution">
    <text evidence="9">The sequence shown here is derived from an EMBL/GenBank/DDBJ whole genome shotgun (WGS) entry which is preliminary data.</text>
</comment>
<keyword evidence="2 5" id="KW-0274">FAD</keyword>
<protein>
    <submittedName>
        <fullName evidence="9">Pyoverdin chromophore biosynthetic protein pvcC</fullName>
    </submittedName>
</protein>
<dbReference type="InterPro" id="IPR036250">
    <property type="entry name" value="AcylCo_DH-like_C"/>
</dbReference>
<keyword evidence="1" id="KW-0285">Flavoprotein</keyword>
<evidence type="ECO:0000313" key="10">
    <source>
        <dbReference type="Proteomes" id="UP000248706"/>
    </source>
</evidence>
<feature type="binding site" evidence="5">
    <location>
        <position position="203"/>
    </location>
    <ligand>
        <name>FAD</name>
        <dbReference type="ChEBI" id="CHEBI:57692"/>
    </ligand>
</feature>
<dbReference type="InterPro" id="IPR024674">
    <property type="entry name" value="HpaB/PvcC/4-BUDH_N"/>
</dbReference>
<dbReference type="FunFam" id="1.10.3140.10:FF:000001">
    <property type="entry name" value="4-hydroxyphenylacetate 3-monooxygenase oxygenase component"/>
    <property type="match status" value="1"/>
</dbReference>
<dbReference type="FunFam" id="2.40.110.10:FF:000026">
    <property type="entry name" value="4-hydroxyphenylacetate 3-monooxygenase oxygenase component"/>
    <property type="match status" value="1"/>
</dbReference>
<name>A0A328VBI8_9CHLR</name>
<evidence type="ECO:0000259" key="7">
    <source>
        <dbReference type="Pfam" id="PF03241"/>
    </source>
</evidence>
<dbReference type="GO" id="GO:0004497">
    <property type="term" value="F:monooxygenase activity"/>
    <property type="evidence" value="ECO:0007669"/>
    <property type="project" value="UniProtKB-ARBA"/>
</dbReference>
<comment type="similarity">
    <text evidence="4">Belongs to the FADH(2)-utilizing monooxygenase family.</text>
</comment>
<dbReference type="PANTHER" id="PTHR36117:SF3">
    <property type="entry name" value="4-HYDROXYPHENYLACETATE 3-MONOOXYGENASE-RELATED"/>
    <property type="match status" value="1"/>
</dbReference>
<dbReference type="InterPro" id="IPR004925">
    <property type="entry name" value="HpaB/PvcC/4-BUDH"/>
</dbReference>
<dbReference type="InterPro" id="IPR046373">
    <property type="entry name" value="Acyl-CoA_Oxase/DH_mid-dom_sf"/>
</dbReference>
<gene>
    <name evidence="9" type="ORF">A4R35_01300</name>
</gene>
<dbReference type="InterPro" id="IPR024719">
    <property type="entry name" value="HpaB/PvcC/4-BUDH_C"/>
</dbReference>
<reference evidence="9 10" key="1">
    <citation type="submission" date="2016-08" db="EMBL/GenBank/DDBJ databases">
        <title>Analysis of Carbohydrate Active Enzymes in Thermogemmatispora T81 Reveals Carbohydrate Degradation Ability.</title>
        <authorList>
            <person name="Tomazini A."/>
            <person name="Lal S."/>
            <person name="Stott M."/>
            <person name="Henrissat B."/>
            <person name="Polikarpov I."/>
            <person name="Sparling R."/>
            <person name="Levin D.B."/>
        </authorList>
    </citation>
    <scope>NUCLEOTIDE SEQUENCE [LARGE SCALE GENOMIC DNA]</scope>
    <source>
        <strain evidence="9 10">T81</strain>
    </source>
</reference>
<evidence type="ECO:0000256" key="3">
    <source>
        <dbReference type="ARBA" id="ARBA00023002"/>
    </source>
</evidence>
<evidence type="ECO:0000313" key="9">
    <source>
        <dbReference type="EMBL" id="RAQ94149.1"/>
    </source>
</evidence>
<dbReference type="PIRSF" id="PIRSF000331">
    <property type="entry name" value="HpaA_HpaB"/>
    <property type="match status" value="1"/>
</dbReference>
<evidence type="ECO:0000256" key="4">
    <source>
        <dbReference type="ARBA" id="ARBA00061227"/>
    </source>
</evidence>
<feature type="domain" description="HpaB/PvcC/4-BUDH N-terminal" evidence="8">
    <location>
        <begin position="22"/>
        <end position="287"/>
    </location>
</feature>
<dbReference type="FunFam" id="1.20.140.10:FF:000044">
    <property type="entry name" value="4-hydroxyphenylacetate 3-monooxygenase oxygenase component"/>
    <property type="match status" value="1"/>
</dbReference>
<dbReference type="Proteomes" id="UP000248706">
    <property type="component" value="Unassembled WGS sequence"/>
</dbReference>
<dbReference type="EMBL" id="MCIF01000002">
    <property type="protein sequence ID" value="RAQ94149.1"/>
    <property type="molecule type" value="Genomic_DNA"/>
</dbReference>
<dbReference type="PIRSF" id="PIRSF500125">
    <property type="entry name" value="4_HPA_large"/>
    <property type="match status" value="1"/>
</dbReference>
<dbReference type="Gene3D" id="1.20.140.10">
    <property type="entry name" value="Butyryl-CoA Dehydrogenase, subunit A, domain 3"/>
    <property type="match status" value="1"/>
</dbReference>
<dbReference type="Pfam" id="PF11794">
    <property type="entry name" value="HpaB_N"/>
    <property type="match status" value="1"/>
</dbReference>